<feature type="region of interest" description="Disordered" evidence="1">
    <location>
        <begin position="136"/>
        <end position="166"/>
    </location>
</feature>
<organism evidence="3 4">
    <name type="scientific">Urochloa decumbens</name>
    <dbReference type="NCBI Taxonomy" id="240449"/>
    <lineage>
        <taxon>Eukaryota</taxon>
        <taxon>Viridiplantae</taxon>
        <taxon>Streptophyta</taxon>
        <taxon>Embryophyta</taxon>
        <taxon>Tracheophyta</taxon>
        <taxon>Spermatophyta</taxon>
        <taxon>Magnoliopsida</taxon>
        <taxon>Liliopsida</taxon>
        <taxon>Poales</taxon>
        <taxon>Poaceae</taxon>
        <taxon>PACMAD clade</taxon>
        <taxon>Panicoideae</taxon>
        <taxon>Panicodae</taxon>
        <taxon>Paniceae</taxon>
        <taxon>Melinidinae</taxon>
        <taxon>Urochloa</taxon>
    </lineage>
</organism>
<dbReference type="EMBL" id="OZ075114">
    <property type="protein sequence ID" value="CAL5060260.1"/>
    <property type="molecule type" value="Genomic_DNA"/>
</dbReference>
<accession>A0ABC9EKY4</accession>
<dbReference type="AlphaFoldDB" id="A0ABC9EKY4"/>
<feature type="compositionally biased region" description="Basic residues" evidence="1">
    <location>
        <begin position="37"/>
        <end position="47"/>
    </location>
</feature>
<feature type="domain" description="DUF6598" evidence="2">
    <location>
        <begin position="275"/>
        <end position="505"/>
    </location>
</feature>
<dbReference type="Pfam" id="PF20241">
    <property type="entry name" value="DUF6598"/>
    <property type="match status" value="1"/>
</dbReference>
<proteinExistence type="predicted"/>
<protein>
    <recommendedName>
        <fullName evidence="2">DUF6598 domain-containing protein</fullName>
    </recommendedName>
</protein>
<sequence>MWLIPKPVTTISICMRLSESETHLAVYYSIRRQDPKTRRRQSPHRPPRPVAAARARQLRDWSNTTMQTLQRLRRSIFLPLLRLRSAASSPGNPAASSLSLLRSFTASAPPPPRWCLPAPDPPAGRLSRFPNGCRNMASTRGTKGNKKLAKPADNGEGDHVRRASVPDGDNKHAAILLCGEGPPGELSDDEEFARLEAAAYRDYDCNYPAEDVDPMHIFPYSTHRDGSIYRGEYSWKKDYRVAERNETWIEAMMLSDPKDCMFDNGTCIMHQPRPMLQIFSLNLAKISMDADSVELYGYIATRDVLDPLLNYIVNVSRNDPIIIKQGSLIEMTGPKRGIELCDTTLIEYDMRMKTGKQEKDDLQLIDGASIVDDRSTDTKCLFTKRIHGDCGAVDITVSRLDVAVEATIEVHVSEVRSTFNLCVGCFTSGLSQEIQLFDGAIGESRGLRRSVVAAVIDTWMDLKFKVGSGPYSNRDAEHCYSFKAINHGWTSQLIKTEFASILVKVTWSILSMSNM</sequence>
<evidence type="ECO:0000313" key="3">
    <source>
        <dbReference type="EMBL" id="CAL5060260.1"/>
    </source>
</evidence>
<reference evidence="3" key="1">
    <citation type="submission" date="2024-10" db="EMBL/GenBank/DDBJ databases">
        <authorList>
            <person name="Ryan C."/>
        </authorList>
    </citation>
    <scope>NUCLEOTIDE SEQUENCE [LARGE SCALE GENOMIC DNA]</scope>
</reference>
<evidence type="ECO:0000256" key="1">
    <source>
        <dbReference type="SAM" id="MobiDB-lite"/>
    </source>
</evidence>
<gene>
    <name evidence="3" type="ORF">URODEC1_LOCUS97078</name>
</gene>
<evidence type="ECO:0000313" key="4">
    <source>
        <dbReference type="Proteomes" id="UP001497457"/>
    </source>
</evidence>
<dbReference type="InterPro" id="IPR046533">
    <property type="entry name" value="DUF6598"/>
</dbReference>
<dbReference type="Proteomes" id="UP001497457">
    <property type="component" value="Chromosome 4rd"/>
</dbReference>
<feature type="region of interest" description="Disordered" evidence="1">
    <location>
        <begin position="32"/>
        <end position="52"/>
    </location>
</feature>
<keyword evidence="4" id="KW-1185">Reference proteome</keyword>
<evidence type="ECO:0000259" key="2">
    <source>
        <dbReference type="Pfam" id="PF20241"/>
    </source>
</evidence>
<name>A0ABC9EKY4_9POAL</name>
<dbReference type="PANTHER" id="PTHR33065">
    <property type="entry name" value="OS07G0486400 PROTEIN"/>
    <property type="match status" value="1"/>
</dbReference>
<dbReference type="PANTHER" id="PTHR33065:SF212">
    <property type="entry name" value="DUF6598 DOMAIN-CONTAINING PROTEIN"/>
    <property type="match status" value="1"/>
</dbReference>